<evidence type="ECO:0000256" key="1">
    <source>
        <dbReference type="SAM" id="MobiDB-lite"/>
    </source>
</evidence>
<proteinExistence type="predicted"/>
<dbReference type="InParanoid" id="A0A1C7NFC2"/>
<name>A0A1C7NFC2_9FUNG</name>
<dbReference type="AlphaFoldDB" id="A0A1C7NFC2"/>
<keyword evidence="3" id="KW-1185">Reference proteome</keyword>
<dbReference type="Proteomes" id="UP000093000">
    <property type="component" value="Unassembled WGS sequence"/>
</dbReference>
<reference evidence="2 3" key="1">
    <citation type="submission" date="2016-03" db="EMBL/GenBank/DDBJ databases">
        <title>Choanephora cucurbitarum.</title>
        <authorList>
            <person name="Min B."/>
            <person name="Park H."/>
            <person name="Park J.-H."/>
            <person name="Shin H.-D."/>
            <person name="Choi I.-G."/>
        </authorList>
    </citation>
    <scope>NUCLEOTIDE SEQUENCE [LARGE SCALE GENOMIC DNA]</scope>
    <source>
        <strain evidence="2 3">KUS-F28377</strain>
    </source>
</reference>
<sequence length="61" mass="6696">MTMFQKDKSNLTSLLDTLGKSTFNTTSLLICSAGEHAQDKEPNQSLDDDFLNGEQDNSTKA</sequence>
<gene>
    <name evidence="2" type="ORF">A0J61_04163</name>
</gene>
<accession>A0A1C7NFC2</accession>
<comment type="caution">
    <text evidence="2">The sequence shown here is derived from an EMBL/GenBank/DDBJ whole genome shotgun (WGS) entry which is preliminary data.</text>
</comment>
<dbReference type="EMBL" id="LUGH01000197">
    <property type="protein sequence ID" value="OBZ87795.1"/>
    <property type="molecule type" value="Genomic_DNA"/>
</dbReference>
<feature type="region of interest" description="Disordered" evidence="1">
    <location>
        <begin position="35"/>
        <end position="61"/>
    </location>
</feature>
<organism evidence="2 3">
    <name type="scientific">Choanephora cucurbitarum</name>
    <dbReference type="NCBI Taxonomy" id="101091"/>
    <lineage>
        <taxon>Eukaryota</taxon>
        <taxon>Fungi</taxon>
        <taxon>Fungi incertae sedis</taxon>
        <taxon>Mucoromycota</taxon>
        <taxon>Mucoromycotina</taxon>
        <taxon>Mucoromycetes</taxon>
        <taxon>Mucorales</taxon>
        <taxon>Mucorineae</taxon>
        <taxon>Choanephoraceae</taxon>
        <taxon>Choanephoroideae</taxon>
        <taxon>Choanephora</taxon>
    </lineage>
</organism>
<evidence type="ECO:0000313" key="2">
    <source>
        <dbReference type="EMBL" id="OBZ87795.1"/>
    </source>
</evidence>
<evidence type="ECO:0000313" key="3">
    <source>
        <dbReference type="Proteomes" id="UP000093000"/>
    </source>
</evidence>
<protein>
    <submittedName>
        <fullName evidence="2">Uncharacterized protein</fullName>
    </submittedName>
</protein>